<evidence type="ECO:0000256" key="2">
    <source>
        <dbReference type="ARBA" id="ARBA00022840"/>
    </source>
</evidence>
<reference evidence="5" key="1">
    <citation type="journal article" date="2014" name="Front. Microbiol.">
        <title>High frequency of phylogenetically diverse reductive dehalogenase-homologous genes in deep subseafloor sedimentary metagenomes.</title>
        <authorList>
            <person name="Kawai M."/>
            <person name="Futagami T."/>
            <person name="Toyoda A."/>
            <person name="Takaki Y."/>
            <person name="Nishi S."/>
            <person name="Hori S."/>
            <person name="Arai W."/>
            <person name="Tsubouchi T."/>
            <person name="Morono Y."/>
            <person name="Uchiyama I."/>
            <person name="Ito T."/>
            <person name="Fujiyama A."/>
            <person name="Inagaki F."/>
            <person name="Takami H."/>
        </authorList>
    </citation>
    <scope>NUCLEOTIDE SEQUENCE</scope>
    <source>
        <strain evidence="5">Expedition CK06-06</strain>
    </source>
</reference>
<evidence type="ECO:0000259" key="4">
    <source>
        <dbReference type="Pfam" id="PF17862"/>
    </source>
</evidence>
<dbReference type="InterPro" id="IPR050168">
    <property type="entry name" value="AAA_ATPase_domain"/>
</dbReference>
<dbReference type="InterPro" id="IPR027417">
    <property type="entry name" value="P-loop_NTPase"/>
</dbReference>
<dbReference type="Gene3D" id="3.40.50.300">
    <property type="entry name" value="P-loop containing nucleotide triphosphate hydrolases"/>
    <property type="match status" value="1"/>
</dbReference>
<dbReference type="Pfam" id="PF00004">
    <property type="entry name" value="AAA"/>
    <property type="match status" value="1"/>
</dbReference>
<dbReference type="InterPro" id="IPR003959">
    <property type="entry name" value="ATPase_AAA_core"/>
</dbReference>
<evidence type="ECO:0000256" key="1">
    <source>
        <dbReference type="ARBA" id="ARBA00022741"/>
    </source>
</evidence>
<dbReference type="SUPFAM" id="SSF52540">
    <property type="entry name" value="P-loop containing nucleoside triphosphate hydrolases"/>
    <property type="match status" value="1"/>
</dbReference>
<dbReference type="PROSITE" id="PS00674">
    <property type="entry name" value="AAA"/>
    <property type="match status" value="1"/>
</dbReference>
<name>X0Z354_9ZZZZ</name>
<evidence type="ECO:0000259" key="3">
    <source>
        <dbReference type="Pfam" id="PF00004"/>
    </source>
</evidence>
<accession>X0Z354</accession>
<dbReference type="PANTHER" id="PTHR23077">
    <property type="entry name" value="AAA-FAMILY ATPASE"/>
    <property type="match status" value="1"/>
</dbReference>
<keyword evidence="1" id="KW-0547">Nucleotide-binding</keyword>
<proteinExistence type="predicted"/>
<feature type="domain" description="AAA ATPase AAA+ lid" evidence="4">
    <location>
        <begin position="75"/>
        <end position="109"/>
    </location>
</feature>
<protein>
    <recommendedName>
        <fullName evidence="6">ATPase AAA-type core domain-containing protein</fullName>
    </recommendedName>
</protein>
<dbReference type="Pfam" id="PF17862">
    <property type="entry name" value="AAA_lid_3"/>
    <property type="match status" value="1"/>
</dbReference>
<evidence type="ECO:0008006" key="6">
    <source>
        <dbReference type="Google" id="ProtNLM"/>
    </source>
</evidence>
<organism evidence="5">
    <name type="scientific">marine sediment metagenome</name>
    <dbReference type="NCBI Taxonomy" id="412755"/>
    <lineage>
        <taxon>unclassified sequences</taxon>
        <taxon>metagenomes</taxon>
        <taxon>ecological metagenomes</taxon>
    </lineage>
</organism>
<dbReference type="EMBL" id="BARS01053663">
    <property type="protein sequence ID" value="GAG52917.1"/>
    <property type="molecule type" value="Genomic_DNA"/>
</dbReference>
<dbReference type="GO" id="GO:0016887">
    <property type="term" value="F:ATP hydrolysis activity"/>
    <property type="evidence" value="ECO:0007669"/>
    <property type="project" value="InterPro"/>
</dbReference>
<dbReference type="Gene3D" id="1.10.8.60">
    <property type="match status" value="1"/>
</dbReference>
<dbReference type="PANTHER" id="PTHR23077:SF171">
    <property type="entry name" value="NUCLEAR VALOSIN-CONTAINING PROTEIN-LIKE"/>
    <property type="match status" value="1"/>
</dbReference>
<evidence type="ECO:0000313" key="5">
    <source>
        <dbReference type="EMBL" id="GAG52917.1"/>
    </source>
</evidence>
<feature type="domain" description="ATPase AAA-type core" evidence="3">
    <location>
        <begin position="2"/>
        <end position="51"/>
    </location>
</feature>
<dbReference type="GO" id="GO:0005524">
    <property type="term" value="F:ATP binding"/>
    <property type="evidence" value="ECO:0007669"/>
    <property type="project" value="UniProtKB-KW"/>
</dbReference>
<dbReference type="InterPro" id="IPR041569">
    <property type="entry name" value="AAA_lid_3"/>
</dbReference>
<sequence length="169" mass="18708">GVTERVISQILTELDGLEELRNVVVIAASNRPDMIDPALLRPGRFDRLVKVSSPNFEGRKQIIEIHLKDAPLAKDVDLDYLARETEGFSGADIAAIASESKLIAIRNYVMEHGEDAASGESFDEEKCDCIITQEVLLEALEQAKPTEERIGAVVKDIRKESIKKDMGFV</sequence>
<keyword evidence="2" id="KW-0067">ATP-binding</keyword>
<feature type="non-terminal residue" evidence="5">
    <location>
        <position position="1"/>
    </location>
</feature>
<comment type="caution">
    <text evidence="5">The sequence shown here is derived from an EMBL/GenBank/DDBJ whole genome shotgun (WGS) entry which is preliminary data.</text>
</comment>
<gene>
    <name evidence="5" type="ORF">S01H1_79580</name>
</gene>
<dbReference type="AlphaFoldDB" id="X0Z354"/>
<dbReference type="InterPro" id="IPR003960">
    <property type="entry name" value="ATPase_AAA_CS"/>
</dbReference>